<feature type="region of interest" description="Disordered" evidence="2">
    <location>
        <begin position="1"/>
        <end position="23"/>
    </location>
</feature>
<evidence type="ECO:0000313" key="3">
    <source>
        <dbReference type="EMBL" id="HEN16777.1"/>
    </source>
</evidence>
<organism evidence="3">
    <name type="scientific">Schlesneria paludicola</name>
    <dbReference type="NCBI Taxonomy" id="360056"/>
    <lineage>
        <taxon>Bacteria</taxon>
        <taxon>Pseudomonadati</taxon>
        <taxon>Planctomycetota</taxon>
        <taxon>Planctomycetia</taxon>
        <taxon>Planctomycetales</taxon>
        <taxon>Planctomycetaceae</taxon>
        <taxon>Schlesneria</taxon>
    </lineage>
</organism>
<evidence type="ECO:0000256" key="2">
    <source>
        <dbReference type="SAM" id="MobiDB-lite"/>
    </source>
</evidence>
<keyword evidence="1" id="KW-0802">TPR repeat</keyword>
<gene>
    <name evidence="3" type="ORF">ENQ76_15050</name>
</gene>
<protein>
    <submittedName>
        <fullName evidence="3">Tetratricopeptide repeat protein</fullName>
    </submittedName>
</protein>
<feature type="repeat" description="TPR" evidence="1">
    <location>
        <begin position="205"/>
        <end position="238"/>
    </location>
</feature>
<name>A0A7C2PIV4_9PLAN</name>
<dbReference type="SUPFAM" id="SSF48452">
    <property type="entry name" value="TPR-like"/>
    <property type="match status" value="1"/>
</dbReference>
<comment type="caution">
    <text evidence="3">The sequence shown here is derived from an EMBL/GenBank/DDBJ whole genome shotgun (WGS) entry which is preliminary data.</text>
</comment>
<dbReference type="InterPro" id="IPR011990">
    <property type="entry name" value="TPR-like_helical_dom_sf"/>
</dbReference>
<dbReference type="SMART" id="SM00028">
    <property type="entry name" value="TPR"/>
    <property type="match status" value="2"/>
</dbReference>
<dbReference type="InterPro" id="IPR019734">
    <property type="entry name" value="TPR_rpt"/>
</dbReference>
<accession>A0A7C2PIV4</accession>
<dbReference type="AlphaFoldDB" id="A0A7C2PIV4"/>
<dbReference type="PROSITE" id="PS50005">
    <property type="entry name" value="TPR"/>
    <property type="match status" value="1"/>
</dbReference>
<dbReference type="Pfam" id="PF13432">
    <property type="entry name" value="TPR_16"/>
    <property type="match status" value="1"/>
</dbReference>
<reference evidence="3" key="1">
    <citation type="journal article" date="2020" name="mSystems">
        <title>Genome- and Community-Level Interaction Insights into Carbon Utilization and Element Cycling Functions of Hydrothermarchaeota in Hydrothermal Sediment.</title>
        <authorList>
            <person name="Zhou Z."/>
            <person name="Liu Y."/>
            <person name="Xu W."/>
            <person name="Pan J."/>
            <person name="Luo Z.H."/>
            <person name="Li M."/>
        </authorList>
    </citation>
    <scope>NUCLEOTIDE SEQUENCE [LARGE SCALE GENOMIC DNA]</scope>
    <source>
        <strain evidence="3">SpSt-339</strain>
    </source>
</reference>
<proteinExistence type="predicted"/>
<evidence type="ECO:0000256" key="1">
    <source>
        <dbReference type="PROSITE-ProRule" id="PRU00339"/>
    </source>
</evidence>
<sequence length="573" mass="64153">MRIASYRHPCQNGKVTSRAHGDDHLRHAPKREDQLRRFGAAASSNLVVSGREWRISADSERPTAGTPPQSEVATLMVGQTLSTVTNYRLISRRILTAAGGSRTCVRTVHRRHTSSGSLNSSAASEPNDMARLLTVWCLVCLCAPAWAQPELLSDELERSLKQRLDRNPQDASAWRMLGQLRLQSEDWAGARDAFRATLQQDRHSVAAYYGLAQAAARLGDYAEAHAAVQMVLELAPDSEYAVMSLDLLATLPAGSEVLPTNYQIRTFDGSDLDPLLADPADDFVWNDRISIRLDLGSQYNSNVGLAPSSRELATDGLSSAQGLASATIKWYILDHERLRFGPIFDSDFTLNEGSFQRYNLQSYRPGGFVEGCLDWGERRLKPRLSYLFTHDEFDGDTFGNRHTLVASLGSVWTPAHTSTAYWSIDNNHILNDGVSPELTSQDGWSNTLGVVHDFTRPQSMFRLWRLGVDFQNADTVGSTYRYVAGSVYGQHILVLPKRVQLTLRGGFTYRDYYDFTLEPSRNTRIWRAGGELRKYLNHGFSLALVAQYDRFDSDNDLFTTERFLTGGLASWEY</sequence>
<dbReference type="EMBL" id="DSOK01000413">
    <property type="protein sequence ID" value="HEN16777.1"/>
    <property type="molecule type" value="Genomic_DNA"/>
</dbReference>
<dbReference type="Gene3D" id="1.25.40.10">
    <property type="entry name" value="Tetratricopeptide repeat domain"/>
    <property type="match status" value="1"/>
</dbReference>